<reference evidence="2 3" key="1">
    <citation type="journal article" date="2015" name="Proc. Natl. Acad. Sci. U.S.A.">
        <title>The resurrection genome of Boea hygrometrica: A blueprint for survival of dehydration.</title>
        <authorList>
            <person name="Xiao L."/>
            <person name="Yang G."/>
            <person name="Zhang L."/>
            <person name="Yang X."/>
            <person name="Zhao S."/>
            <person name="Ji Z."/>
            <person name="Zhou Q."/>
            <person name="Hu M."/>
            <person name="Wang Y."/>
            <person name="Chen M."/>
            <person name="Xu Y."/>
            <person name="Jin H."/>
            <person name="Xiao X."/>
            <person name="Hu G."/>
            <person name="Bao F."/>
            <person name="Hu Y."/>
            <person name="Wan P."/>
            <person name="Li L."/>
            <person name="Deng X."/>
            <person name="Kuang T."/>
            <person name="Xiang C."/>
            <person name="Zhu J.K."/>
            <person name="Oliver M.J."/>
            <person name="He Y."/>
        </authorList>
    </citation>
    <scope>NUCLEOTIDE SEQUENCE [LARGE SCALE GENOMIC DNA]</scope>
    <source>
        <strain evidence="3">cv. XS01</strain>
    </source>
</reference>
<feature type="region of interest" description="Disordered" evidence="1">
    <location>
        <begin position="45"/>
        <end position="66"/>
    </location>
</feature>
<dbReference type="EMBL" id="KQ996161">
    <property type="protein sequence ID" value="KZV45409.1"/>
    <property type="molecule type" value="Genomic_DNA"/>
</dbReference>
<dbReference type="AlphaFoldDB" id="A0A2Z7CL42"/>
<protein>
    <submittedName>
        <fullName evidence="2">Synaptonemal complex protein 1</fullName>
    </submittedName>
</protein>
<gene>
    <name evidence="2" type="ORF">F511_42505</name>
</gene>
<evidence type="ECO:0000256" key="1">
    <source>
        <dbReference type="SAM" id="MobiDB-lite"/>
    </source>
</evidence>
<feature type="compositionally biased region" description="Polar residues" evidence="1">
    <location>
        <begin position="50"/>
        <end position="66"/>
    </location>
</feature>
<sequence length="216" mass="24674">MRVDWEWKCEKLFVRRFLVKPVPSISPASVSPWVRFSCDSSSESPAGRNSAATQIQQQHKFSSDANSAATRIQQRRKFSSDANSVATQIQQRRFSNANSRLATQTLSSPQSFRTLVPWRKSRFLVQETSPVKFEKMSHAYKADRTLIDGVLLSEIQKGFVALSGFIDRWTKSLNTRRFELKNTSLAIAITETLSKYSQSFYSLKYSKAQRLEESNS</sequence>
<name>A0A2Z7CL42_9LAMI</name>
<proteinExistence type="predicted"/>
<dbReference type="Proteomes" id="UP000250235">
    <property type="component" value="Unassembled WGS sequence"/>
</dbReference>
<accession>A0A2Z7CL42</accession>
<keyword evidence="3" id="KW-1185">Reference proteome</keyword>
<evidence type="ECO:0000313" key="2">
    <source>
        <dbReference type="EMBL" id="KZV45409.1"/>
    </source>
</evidence>
<organism evidence="2 3">
    <name type="scientific">Dorcoceras hygrometricum</name>
    <dbReference type="NCBI Taxonomy" id="472368"/>
    <lineage>
        <taxon>Eukaryota</taxon>
        <taxon>Viridiplantae</taxon>
        <taxon>Streptophyta</taxon>
        <taxon>Embryophyta</taxon>
        <taxon>Tracheophyta</taxon>
        <taxon>Spermatophyta</taxon>
        <taxon>Magnoliopsida</taxon>
        <taxon>eudicotyledons</taxon>
        <taxon>Gunneridae</taxon>
        <taxon>Pentapetalae</taxon>
        <taxon>asterids</taxon>
        <taxon>lamiids</taxon>
        <taxon>Lamiales</taxon>
        <taxon>Gesneriaceae</taxon>
        <taxon>Didymocarpoideae</taxon>
        <taxon>Trichosporeae</taxon>
        <taxon>Loxocarpinae</taxon>
        <taxon>Dorcoceras</taxon>
    </lineage>
</organism>
<evidence type="ECO:0000313" key="3">
    <source>
        <dbReference type="Proteomes" id="UP000250235"/>
    </source>
</evidence>